<evidence type="ECO:0000313" key="3">
    <source>
        <dbReference type="Proteomes" id="UP000035900"/>
    </source>
</evidence>
<protein>
    <recommendedName>
        <fullName evidence="4">Polysaccharide biosynthesis protein</fullName>
    </recommendedName>
</protein>
<dbReference type="Proteomes" id="UP000035900">
    <property type="component" value="Unassembled WGS sequence"/>
</dbReference>
<feature type="transmembrane region" description="Helical" evidence="1">
    <location>
        <begin position="60"/>
        <end position="80"/>
    </location>
</feature>
<accession>A0A0J7IS70</accession>
<keyword evidence="1" id="KW-0472">Membrane</keyword>
<sequence>MKRALIYFLLGTAISFLLNYFLLGSKGWQLELYYGCSFGAAWGIAYYLDNERFSLAMKFLISFAAMAVLVGAGMLIFGLALAVPSVIKFSTVFVAYYLIASFRATKSLRK</sequence>
<evidence type="ECO:0000256" key="1">
    <source>
        <dbReference type="SAM" id="Phobius"/>
    </source>
</evidence>
<dbReference type="EMBL" id="LFNG01000049">
    <property type="protein sequence ID" value="KMQ68659.1"/>
    <property type="molecule type" value="Genomic_DNA"/>
</dbReference>
<keyword evidence="1" id="KW-0812">Transmembrane</keyword>
<reference evidence="2 3" key="1">
    <citation type="journal article" date="2004" name="Int. J. Syst. Evol. Microbiol.">
        <title>Kaistella koreensis gen. nov., sp. nov., a novel member of the Chryseobacterium-Bergeyella-Riemerella branch.</title>
        <authorList>
            <person name="Kim M.K."/>
            <person name="Im W.T."/>
            <person name="Shin Y.K."/>
            <person name="Lim J.H."/>
            <person name="Kim S.H."/>
            <person name="Lee B.C."/>
            <person name="Park M.Y."/>
            <person name="Lee K.Y."/>
            <person name="Lee S.T."/>
        </authorList>
    </citation>
    <scope>NUCLEOTIDE SEQUENCE [LARGE SCALE GENOMIC DNA]</scope>
    <source>
        <strain evidence="2 3">CCUG 49689</strain>
    </source>
</reference>
<feature type="transmembrane region" description="Helical" evidence="1">
    <location>
        <begin position="30"/>
        <end position="48"/>
    </location>
</feature>
<organism evidence="2 3">
    <name type="scientific">Chryseobacterium koreense CCUG 49689</name>
    <dbReference type="NCBI Taxonomy" id="1304281"/>
    <lineage>
        <taxon>Bacteria</taxon>
        <taxon>Pseudomonadati</taxon>
        <taxon>Bacteroidota</taxon>
        <taxon>Flavobacteriia</taxon>
        <taxon>Flavobacteriales</taxon>
        <taxon>Weeksellaceae</taxon>
        <taxon>Chryseobacterium group</taxon>
        <taxon>Chryseobacterium</taxon>
    </lineage>
</organism>
<keyword evidence="1" id="KW-1133">Transmembrane helix</keyword>
<gene>
    <name evidence="2" type="ORF">ACM44_14650</name>
</gene>
<name>A0A0J7IS70_9FLAO</name>
<dbReference type="RefSeq" id="WP_048500804.1">
    <property type="nucleotide sequence ID" value="NZ_LFNG01000049.1"/>
</dbReference>
<dbReference type="AlphaFoldDB" id="A0A0J7IS70"/>
<feature type="transmembrane region" description="Helical" evidence="1">
    <location>
        <begin position="5"/>
        <end position="24"/>
    </location>
</feature>
<comment type="caution">
    <text evidence="2">The sequence shown here is derived from an EMBL/GenBank/DDBJ whole genome shotgun (WGS) entry which is preliminary data.</text>
</comment>
<evidence type="ECO:0008006" key="4">
    <source>
        <dbReference type="Google" id="ProtNLM"/>
    </source>
</evidence>
<dbReference type="PATRIC" id="fig|1304281.5.peg.3198"/>
<dbReference type="OrthoDB" id="1271629at2"/>
<keyword evidence="3" id="KW-1185">Reference proteome</keyword>
<evidence type="ECO:0000313" key="2">
    <source>
        <dbReference type="EMBL" id="KMQ68659.1"/>
    </source>
</evidence>
<proteinExistence type="predicted"/>
<feature type="transmembrane region" description="Helical" evidence="1">
    <location>
        <begin position="86"/>
        <end position="105"/>
    </location>
</feature>